<proteinExistence type="predicted"/>
<accession>A0A6L2M607</accession>
<comment type="caution">
    <text evidence="1">The sequence shown here is derived from an EMBL/GenBank/DDBJ whole genome shotgun (WGS) entry which is preliminary data.</text>
</comment>
<sequence length="327" mass="37339">MYRKSLKLLNKLKFSFFVGSSAFALNGNSLSLKDDEDFVHLILTFSWFQNGQTSYEEFEVIMKAGTDWGSIFNIDSLLSTDEYLSLSSSSKGAKNGTRGRLLTSVCCHGGIAEQVNAPPSPQLNKKCYFQSHSYMSYGFLGMHVLGFNAHAFTHFIDERKRRRSQVTEHAMDEKLRRTVINVVLPRFVDTRSAILKMMLDLLKDGRWYQGNYNMADHLDSERNHGTDKSKSNTKPFAQQNRHTMALKHLHPTPSSNQQPNISRRTLDNIEKGIIELALILGPEKLDKIDNDAILMDAEWKLAELSNESIQLLDIFKECIFHNSFDTF</sequence>
<gene>
    <name evidence="1" type="ORF">Tci_041421</name>
</gene>
<name>A0A6L2M607_TANCI</name>
<dbReference type="AlphaFoldDB" id="A0A6L2M607"/>
<reference evidence="1" key="1">
    <citation type="journal article" date="2019" name="Sci. Rep.">
        <title>Draft genome of Tanacetum cinerariifolium, the natural source of mosquito coil.</title>
        <authorList>
            <person name="Yamashiro T."/>
            <person name="Shiraishi A."/>
            <person name="Satake H."/>
            <person name="Nakayama K."/>
        </authorList>
    </citation>
    <scope>NUCLEOTIDE SEQUENCE</scope>
</reference>
<organism evidence="1">
    <name type="scientific">Tanacetum cinerariifolium</name>
    <name type="common">Dalmatian daisy</name>
    <name type="synonym">Chrysanthemum cinerariifolium</name>
    <dbReference type="NCBI Taxonomy" id="118510"/>
    <lineage>
        <taxon>Eukaryota</taxon>
        <taxon>Viridiplantae</taxon>
        <taxon>Streptophyta</taxon>
        <taxon>Embryophyta</taxon>
        <taxon>Tracheophyta</taxon>
        <taxon>Spermatophyta</taxon>
        <taxon>Magnoliopsida</taxon>
        <taxon>eudicotyledons</taxon>
        <taxon>Gunneridae</taxon>
        <taxon>Pentapetalae</taxon>
        <taxon>asterids</taxon>
        <taxon>campanulids</taxon>
        <taxon>Asterales</taxon>
        <taxon>Asteraceae</taxon>
        <taxon>Asteroideae</taxon>
        <taxon>Anthemideae</taxon>
        <taxon>Anthemidinae</taxon>
        <taxon>Tanacetum</taxon>
    </lineage>
</organism>
<dbReference type="EMBL" id="BKCJ010005935">
    <property type="protein sequence ID" value="GEU69443.1"/>
    <property type="molecule type" value="Genomic_DNA"/>
</dbReference>
<protein>
    <submittedName>
        <fullName evidence="1">Uncharacterized protein</fullName>
    </submittedName>
</protein>
<evidence type="ECO:0000313" key="1">
    <source>
        <dbReference type="EMBL" id="GEU69443.1"/>
    </source>
</evidence>